<dbReference type="Gene3D" id="1.10.260.40">
    <property type="entry name" value="lambda repressor-like DNA-binding domains"/>
    <property type="match status" value="1"/>
</dbReference>
<dbReference type="EMBL" id="CYZV01000023">
    <property type="protein sequence ID" value="CUO39217.1"/>
    <property type="molecule type" value="Genomic_DNA"/>
</dbReference>
<dbReference type="Pfam" id="PF01381">
    <property type="entry name" value="HTH_3"/>
    <property type="match status" value="1"/>
</dbReference>
<sequence length="172" mass="19910">MIKNNFSNNLKNLRINNNIKQSTLAQRLNISQGAYAKYESGQREPSFDTLLELSNIFNVSIDNLLNNSLIVKVNNICDLSIDSKIPIDISTPIDLTEKLIKKKEYYLKEKARLETVLNTHIPKRLAEIDELLDILSKNKHIDSSYLDYEYYDDDFSTYQSKIAEDTPNYIPE</sequence>
<evidence type="ECO:0000313" key="4">
    <source>
        <dbReference type="Proteomes" id="UP000095558"/>
    </source>
</evidence>
<dbReference type="GO" id="GO:0003677">
    <property type="term" value="F:DNA binding"/>
    <property type="evidence" value="ECO:0007669"/>
    <property type="project" value="UniProtKB-KW"/>
</dbReference>
<dbReference type="PANTHER" id="PTHR46558">
    <property type="entry name" value="TRACRIPTIONAL REGULATORY PROTEIN-RELATED-RELATED"/>
    <property type="match status" value="1"/>
</dbReference>
<evidence type="ECO:0000256" key="1">
    <source>
        <dbReference type="ARBA" id="ARBA00023125"/>
    </source>
</evidence>
<dbReference type="InterPro" id="IPR001387">
    <property type="entry name" value="Cro/C1-type_HTH"/>
</dbReference>
<protein>
    <submittedName>
        <fullName evidence="3">Putative LexA repressor</fullName>
    </submittedName>
</protein>
<dbReference type="PANTHER" id="PTHR46558:SF11">
    <property type="entry name" value="HTH-TYPE TRANSCRIPTIONAL REGULATOR XRE"/>
    <property type="match status" value="1"/>
</dbReference>
<feature type="domain" description="HTH cro/C1-type" evidence="2">
    <location>
        <begin position="10"/>
        <end position="64"/>
    </location>
</feature>
<gene>
    <name evidence="3" type="primary">immR_2</name>
    <name evidence="3" type="ORF">ERS852470_02206</name>
</gene>
<dbReference type="SMART" id="SM00530">
    <property type="entry name" value="HTH_XRE"/>
    <property type="match status" value="1"/>
</dbReference>
<dbReference type="PROSITE" id="PS50943">
    <property type="entry name" value="HTH_CROC1"/>
    <property type="match status" value="1"/>
</dbReference>
<evidence type="ECO:0000259" key="2">
    <source>
        <dbReference type="PROSITE" id="PS50943"/>
    </source>
</evidence>
<accession>A0A174EPL0</accession>
<dbReference type="SUPFAM" id="SSF47413">
    <property type="entry name" value="lambda repressor-like DNA-binding domains"/>
    <property type="match status" value="1"/>
</dbReference>
<dbReference type="RefSeq" id="WP_055276894.1">
    <property type="nucleotide sequence ID" value="NZ_CYZV01000023.1"/>
</dbReference>
<dbReference type="OrthoDB" id="371153at2"/>
<proteinExistence type="predicted"/>
<evidence type="ECO:0000313" key="3">
    <source>
        <dbReference type="EMBL" id="CUO39217.1"/>
    </source>
</evidence>
<dbReference type="InterPro" id="IPR010982">
    <property type="entry name" value="Lambda_DNA-bd_dom_sf"/>
</dbReference>
<organism evidence="3 4">
    <name type="scientific">Clostridium disporicum</name>
    <dbReference type="NCBI Taxonomy" id="84024"/>
    <lineage>
        <taxon>Bacteria</taxon>
        <taxon>Bacillati</taxon>
        <taxon>Bacillota</taxon>
        <taxon>Clostridia</taxon>
        <taxon>Eubacteriales</taxon>
        <taxon>Clostridiaceae</taxon>
        <taxon>Clostridium</taxon>
    </lineage>
</organism>
<name>A0A174EPL0_9CLOT</name>
<dbReference type="CDD" id="cd00093">
    <property type="entry name" value="HTH_XRE"/>
    <property type="match status" value="1"/>
</dbReference>
<keyword evidence="1" id="KW-0238">DNA-binding</keyword>
<dbReference type="AlphaFoldDB" id="A0A174EPL0"/>
<reference evidence="3 4" key="1">
    <citation type="submission" date="2015-09" db="EMBL/GenBank/DDBJ databases">
        <authorList>
            <consortium name="Pathogen Informatics"/>
        </authorList>
    </citation>
    <scope>NUCLEOTIDE SEQUENCE [LARGE SCALE GENOMIC DNA]</scope>
    <source>
        <strain evidence="3 4">2789STDY5834855</strain>
    </source>
</reference>
<dbReference type="Proteomes" id="UP000095558">
    <property type="component" value="Unassembled WGS sequence"/>
</dbReference>